<reference evidence="2" key="1">
    <citation type="submission" date="2019-05" db="EMBL/GenBank/DDBJ databases">
        <authorList>
            <consortium name="Pathogen Informatics"/>
        </authorList>
    </citation>
    <scope>NUCLEOTIDE SEQUENCE [LARGE SCALE GENOMIC DNA]</scope>
    <source>
        <strain evidence="2">NCTC12965</strain>
    </source>
</reference>
<organism evidence="2">
    <name type="scientific">Serratia fonticola</name>
    <dbReference type="NCBI Taxonomy" id="47917"/>
    <lineage>
        <taxon>Bacteria</taxon>
        <taxon>Pseudomonadati</taxon>
        <taxon>Pseudomonadota</taxon>
        <taxon>Gammaproteobacteria</taxon>
        <taxon>Enterobacterales</taxon>
        <taxon>Yersiniaceae</taxon>
        <taxon>Serratia</taxon>
    </lineage>
</organism>
<dbReference type="EMBL" id="CABEEZ010000092">
    <property type="protein sequence ID" value="VTR37013.1"/>
    <property type="molecule type" value="Genomic_DNA"/>
</dbReference>
<feature type="compositionally biased region" description="Basic and acidic residues" evidence="1">
    <location>
        <begin position="1"/>
        <end position="15"/>
    </location>
</feature>
<evidence type="ECO:0000256" key="1">
    <source>
        <dbReference type="SAM" id="MobiDB-lite"/>
    </source>
</evidence>
<sequence>MDREYDGRRSEKCEAKQGNIALKGGGRTDFGHKKNRPAGLTGSDTYRLKITAWKRSQTGI</sequence>
<protein>
    <submittedName>
        <fullName evidence="2">Uncharacterized protein</fullName>
    </submittedName>
</protein>
<feature type="region of interest" description="Disordered" evidence="1">
    <location>
        <begin position="1"/>
        <end position="42"/>
    </location>
</feature>
<accession>A0A4U9UUW8</accession>
<gene>
    <name evidence="2" type="ORF">NCTC12965_04007</name>
</gene>
<evidence type="ECO:0000313" key="2">
    <source>
        <dbReference type="EMBL" id="VTR37013.1"/>
    </source>
</evidence>
<proteinExistence type="predicted"/>
<name>A0A4U9UUW8_SERFO</name>
<dbReference type="AlphaFoldDB" id="A0A4U9UUW8"/>